<name>A0A1I4J9Y6_9HYPH</name>
<feature type="domain" description="Putative Flp pilus-assembly TadG-like N-terminal" evidence="1">
    <location>
        <begin position="2"/>
        <end position="43"/>
    </location>
</feature>
<evidence type="ECO:0000259" key="1">
    <source>
        <dbReference type="Pfam" id="PF13400"/>
    </source>
</evidence>
<gene>
    <name evidence="2" type="ORF">SAMN04488125_11989</name>
</gene>
<proteinExistence type="predicted"/>
<dbReference type="InterPro" id="IPR028087">
    <property type="entry name" value="Tad_N"/>
</dbReference>
<protein>
    <submittedName>
        <fullName evidence="2">Putative Flp pilus-assembly TadE/G-like</fullName>
    </submittedName>
</protein>
<sequence>MIFGLAATTLVAMVGGAMDYARLVSSRSNLQSAVDAGVMAGGNALKLVVSNNDSIIGLTRQTIETEAKAGQDAPVAVQVSVAPDRTSVTARAEQTIKLMFGPFVGLRTMAISAQARASVVGRMRLCMLALEPSAAGAFALQRDSQVTARGCALYSNSVSESGLVGLDNARVRAETICSSGGYLNARANFTPTPQVRCPAIQDPLRGRRPPEIGECQALPGHPGHPHQQVRPNGAVPNTVTTSTTLEPGTYCGGLHISENAVVTLKPGIYVMRDGPLLVEMQATLQGTGVGFYFTGDRGGLLFDRGTTISLTAPTSGPMAGILMSEVPSVEHPVDPALNTCLHDHKHITPTPPPLGATSPMRIYRIISNNARTMLGTIHLPTGRLVIDAEKPVADMSAYTVVVAQQINLYKGPNLYLNTQYSSSNVPVPAGVGPVSGRLRLTQ</sequence>
<accession>A0A1I4J9Y6</accession>
<dbReference type="Proteomes" id="UP000198804">
    <property type="component" value="Unassembled WGS sequence"/>
</dbReference>
<dbReference type="STRING" id="414703.SAMN04488125_11989"/>
<dbReference type="EMBL" id="FOSV01000019">
    <property type="protein sequence ID" value="SFL63408.1"/>
    <property type="molecule type" value="Genomic_DNA"/>
</dbReference>
<evidence type="ECO:0000313" key="2">
    <source>
        <dbReference type="EMBL" id="SFL63408.1"/>
    </source>
</evidence>
<keyword evidence="3" id="KW-1185">Reference proteome</keyword>
<dbReference type="Pfam" id="PF13400">
    <property type="entry name" value="Tad"/>
    <property type="match status" value="1"/>
</dbReference>
<organism evidence="2 3">
    <name type="scientific">Methylorubrum salsuginis</name>
    <dbReference type="NCBI Taxonomy" id="414703"/>
    <lineage>
        <taxon>Bacteria</taxon>
        <taxon>Pseudomonadati</taxon>
        <taxon>Pseudomonadota</taxon>
        <taxon>Alphaproteobacteria</taxon>
        <taxon>Hyphomicrobiales</taxon>
        <taxon>Methylobacteriaceae</taxon>
        <taxon>Methylorubrum</taxon>
    </lineage>
</organism>
<reference evidence="3" key="1">
    <citation type="submission" date="2016-10" db="EMBL/GenBank/DDBJ databases">
        <authorList>
            <person name="Varghese N."/>
            <person name="Submissions S."/>
        </authorList>
    </citation>
    <scope>NUCLEOTIDE SEQUENCE [LARGE SCALE GENOMIC DNA]</scope>
    <source>
        <strain evidence="3">CGMCC 1.6474</strain>
    </source>
</reference>
<evidence type="ECO:0000313" key="3">
    <source>
        <dbReference type="Proteomes" id="UP000198804"/>
    </source>
</evidence>
<dbReference type="OrthoDB" id="7628565at2"/>
<dbReference type="AlphaFoldDB" id="A0A1I4J9Y6"/>